<organism evidence="1 2">
    <name type="scientific">Polyplax serrata</name>
    <name type="common">Common mouse louse</name>
    <dbReference type="NCBI Taxonomy" id="468196"/>
    <lineage>
        <taxon>Eukaryota</taxon>
        <taxon>Metazoa</taxon>
        <taxon>Ecdysozoa</taxon>
        <taxon>Arthropoda</taxon>
        <taxon>Hexapoda</taxon>
        <taxon>Insecta</taxon>
        <taxon>Pterygota</taxon>
        <taxon>Neoptera</taxon>
        <taxon>Paraneoptera</taxon>
        <taxon>Psocodea</taxon>
        <taxon>Troctomorpha</taxon>
        <taxon>Phthiraptera</taxon>
        <taxon>Anoplura</taxon>
        <taxon>Polyplacidae</taxon>
        <taxon>Polyplax</taxon>
    </lineage>
</organism>
<accession>A0ABR1AQA8</accession>
<gene>
    <name evidence="1" type="ORF">RUM44_011544</name>
</gene>
<protein>
    <submittedName>
        <fullName evidence="1">Uncharacterized protein</fullName>
    </submittedName>
</protein>
<dbReference type="EMBL" id="JAWJWF010000046">
    <property type="protein sequence ID" value="KAK6624685.1"/>
    <property type="molecule type" value="Genomic_DNA"/>
</dbReference>
<proteinExistence type="predicted"/>
<keyword evidence="2" id="KW-1185">Reference proteome</keyword>
<dbReference type="PANTHER" id="PTHR13333:SF5">
    <property type="entry name" value="M-AAA PROTEASE-INTERACTING PROTEIN 1, MITOCHONDRIAL"/>
    <property type="match status" value="1"/>
</dbReference>
<evidence type="ECO:0000313" key="2">
    <source>
        <dbReference type="Proteomes" id="UP001359485"/>
    </source>
</evidence>
<name>A0ABR1AQA8_POLSC</name>
<evidence type="ECO:0000313" key="1">
    <source>
        <dbReference type="EMBL" id="KAK6624685.1"/>
    </source>
</evidence>
<dbReference type="Proteomes" id="UP001359485">
    <property type="component" value="Unassembled WGS sequence"/>
</dbReference>
<dbReference type="PANTHER" id="PTHR13333">
    <property type="entry name" value="M-AAA PROTEASE-INTERACTING PROTEIN 1, MITOCHONDRIAL"/>
    <property type="match status" value="1"/>
</dbReference>
<reference evidence="1 2" key="1">
    <citation type="submission" date="2023-09" db="EMBL/GenBank/DDBJ databases">
        <title>Genomes of two closely related lineages of the louse Polyplax serrata with different host specificities.</title>
        <authorList>
            <person name="Martinu J."/>
            <person name="Tarabai H."/>
            <person name="Stefka J."/>
            <person name="Hypsa V."/>
        </authorList>
    </citation>
    <scope>NUCLEOTIDE SEQUENCE [LARGE SCALE GENOMIC DNA]</scope>
    <source>
        <strain evidence="1">98ZLc_SE</strain>
    </source>
</reference>
<comment type="caution">
    <text evidence="1">The sequence shown here is derived from an EMBL/GenBank/DDBJ whole genome shotgun (WGS) entry which is preliminary data.</text>
</comment>
<sequence>MTEFMTSAQTALVVVTELLSEQNFSELKGLLSNECLQEVEKNVRAMDTDQRKSLVVAEDDIFVAFPYRTKVHKGETEDKKQRIFFEVTVVFHVYKGYKDSTKQDAWAVFSNAKPELLTVYNCRFIREFTSEVEDQWTINAINLYKMNENPEYMYYRHNK</sequence>